<protein>
    <submittedName>
        <fullName evidence="3">Uncharacterized protein</fullName>
    </submittedName>
</protein>
<dbReference type="Proteomes" id="UP000239250">
    <property type="component" value="Chromosome"/>
</dbReference>
<name>A0A2S0NJ24_9MOLU</name>
<dbReference type="RefSeq" id="WP_303662349.1">
    <property type="nucleotide sequence ID" value="NZ_CP027019.1"/>
</dbReference>
<evidence type="ECO:0000313" key="3">
    <source>
        <dbReference type="EMBL" id="AVP49002.1"/>
    </source>
</evidence>
<proteinExistence type="predicted"/>
<keyword evidence="1" id="KW-0175">Coiled coil</keyword>
<sequence length="90" mass="10574">MINIPSKTVEGGVNPPQPINKSPRITLAMLWNKIEEQNLKIQKQALRIDFLEKENALLKKTINFLIIEDPKLETKIKDFWKNAKFDDKNW</sequence>
<gene>
    <name evidence="3" type="ORF">C5T88_00145</name>
</gene>
<feature type="coiled-coil region" evidence="1">
    <location>
        <begin position="34"/>
        <end position="68"/>
    </location>
</feature>
<evidence type="ECO:0000256" key="1">
    <source>
        <dbReference type="SAM" id="Coils"/>
    </source>
</evidence>
<accession>A0A2S0NJ24</accession>
<evidence type="ECO:0000313" key="4">
    <source>
        <dbReference type="Proteomes" id="UP000239250"/>
    </source>
</evidence>
<dbReference type="AlphaFoldDB" id="A0A2S0NJ24"/>
<evidence type="ECO:0000256" key="2">
    <source>
        <dbReference type="SAM" id="MobiDB-lite"/>
    </source>
</evidence>
<feature type="region of interest" description="Disordered" evidence="2">
    <location>
        <begin position="1"/>
        <end position="20"/>
    </location>
</feature>
<dbReference type="EMBL" id="CP027019">
    <property type="protein sequence ID" value="AVP49002.1"/>
    <property type="molecule type" value="Genomic_DNA"/>
</dbReference>
<organism evidence="3 4">
    <name type="scientific">Williamsoniiplasma luminosum</name>
    <dbReference type="NCBI Taxonomy" id="214888"/>
    <lineage>
        <taxon>Bacteria</taxon>
        <taxon>Bacillati</taxon>
        <taxon>Mycoplasmatota</taxon>
        <taxon>Mollicutes</taxon>
        <taxon>Entomoplasmatales</taxon>
        <taxon>Williamsoniiplasma</taxon>
    </lineage>
</organism>
<reference evidence="4" key="1">
    <citation type="submission" date="2018-02" db="EMBL/GenBank/DDBJ databases">
        <title>Firefly genomes illuminate parallel origins of bioluminescence in beetles.</title>
        <authorList>
            <person name="Fallon T.R."/>
            <person name="Lower S.E.S."/>
            <person name="Behringer M."/>
            <person name="Weng J.-K."/>
        </authorList>
    </citation>
    <scope>NUCLEOTIDE SEQUENCE [LARGE SCALE GENOMIC DNA]</scope>
</reference>